<dbReference type="InterPro" id="IPR007523">
    <property type="entry name" value="NDUFAF3/AAMDC"/>
</dbReference>
<sequence length="124" mass="14136">MPTNNLSPKINSIKWGSIKTDEGQQYKDAKLYPGGSRAWDWNETGTHHTPGIQPADVEELLDHGAEIVILSRGFHERLQTSRKTEQFLTRKDIPYHILQTESAVDKYNELRKDHKVGALIHSTC</sequence>
<dbReference type="PANTHER" id="PTHR15811">
    <property type="entry name" value="MTH938 DOMAIN-CONTAINING PROTEIN"/>
    <property type="match status" value="1"/>
</dbReference>
<protein>
    <submittedName>
        <fullName evidence="1">Mth938-like domain-containing protein</fullName>
    </submittedName>
</protein>
<dbReference type="InterPro" id="IPR036748">
    <property type="entry name" value="MTH938-like_sf"/>
</dbReference>
<dbReference type="Gene3D" id="3.40.1230.10">
    <property type="entry name" value="MTH938-like"/>
    <property type="match status" value="1"/>
</dbReference>
<proteinExistence type="predicted"/>
<reference evidence="1 2" key="1">
    <citation type="submission" date="2021-03" db="EMBL/GenBank/DDBJ databases">
        <title>Aliifodinibius sp. nov., a new bacterium isolated from saline soil.</title>
        <authorList>
            <person name="Galisteo C."/>
            <person name="De La Haba R."/>
            <person name="Sanchez-Porro C."/>
            <person name="Ventosa A."/>
        </authorList>
    </citation>
    <scope>NUCLEOTIDE SEQUENCE [LARGE SCALE GENOMIC DNA]</scope>
    <source>
        <strain evidence="1 2">1BSP15-2V2</strain>
    </source>
</reference>
<comment type="caution">
    <text evidence="1">The sequence shown here is derived from an EMBL/GenBank/DDBJ whole genome shotgun (WGS) entry which is preliminary data.</text>
</comment>
<organism evidence="1 2">
    <name type="scientific">Fodinibius salsisoli</name>
    <dbReference type="NCBI Taxonomy" id="2820877"/>
    <lineage>
        <taxon>Bacteria</taxon>
        <taxon>Pseudomonadati</taxon>
        <taxon>Balneolota</taxon>
        <taxon>Balneolia</taxon>
        <taxon>Balneolales</taxon>
        <taxon>Balneolaceae</taxon>
        <taxon>Fodinibius</taxon>
    </lineage>
</organism>
<gene>
    <name evidence="1" type="ORF">J6I44_07995</name>
</gene>
<name>A0ABT3PLQ0_9BACT</name>
<dbReference type="EMBL" id="JAGGJA010000004">
    <property type="protein sequence ID" value="MCW9706795.1"/>
    <property type="molecule type" value="Genomic_DNA"/>
</dbReference>
<keyword evidence="2" id="KW-1185">Reference proteome</keyword>
<dbReference type="CDD" id="cd05126">
    <property type="entry name" value="Mth938"/>
    <property type="match status" value="1"/>
</dbReference>
<dbReference type="Proteomes" id="UP001207918">
    <property type="component" value="Unassembled WGS sequence"/>
</dbReference>
<evidence type="ECO:0000313" key="1">
    <source>
        <dbReference type="EMBL" id="MCW9706795.1"/>
    </source>
</evidence>
<accession>A0ABT3PLQ0</accession>
<dbReference type="SUPFAM" id="SSF64076">
    <property type="entry name" value="MTH938-like"/>
    <property type="match status" value="1"/>
</dbReference>
<dbReference type="PANTHER" id="PTHR15811:SF5">
    <property type="entry name" value="MTH938 DOMAIN-CONTAINING PROTEIN"/>
    <property type="match status" value="1"/>
</dbReference>
<dbReference type="RefSeq" id="WP_265765526.1">
    <property type="nucleotide sequence ID" value="NZ_JAGGJA010000004.1"/>
</dbReference>
<dbReference type="InterPro" id="IPR034096">
    <property type="entry name" value="AAMDC"/>
</dbReference>
<evidence type="ECO:0000313" key="2">
    <source>
        <dbReference type="Proteomes" id="UP001207918"/>
    </source>
</evidence>
<dbReference type="Pfam" id="PF04430">
    <property type="entry name" value="DUF498"/>
    <property type="match status" value="1"/>
</dbReference>